<evidence type="ECO:0000259" key="3">
    <source>
        <dbReference type="PROSITE" id="PS50977"/>
    </source>
</evidence>
<name>A0A4V2WNH5_9BACL</name>
<dbReference type="Proteomes" id="UP000295418">
    <property type="component" value="Unassembled WGS sequence"/>
</dbReference>
<dbReference type="PANTHER" id="PTHR30055:SF222">
    <property type="entry name" value="REGULATORY PROTEIN"/>
    <property type="match status" value="1"/>
</dbReference>
<dbReference type="PROSITE" id="PS50977">
    <property type="entry name" value="HTH_TETR_2"/>
    <property type="match status" value="1"/>
</dbReference>
<dbReference type="InterPro" id="IPR050109">
    <property type="entry name" value="HTH-type_TetR-like_transc_reg"/>
</dbReference>
<keyword evidence="1 2" id="KW-0238">DNA-binding</keyword>
<reference evidence="4 5" key="1">
    <citation type="submission" date="2019-03" db="EMBL/GenBank/DDBJ databases">
        <authorList>
            <person name="Kim M.K.M."/>
        </authorList>
    </citation>
    <scope>NUCLEOTIDE SEQUENCE [LARGE SCALE GENOMIC DNA]</scope>
    <source>
        <strain evidence="4 5">18JY21-1</strain>
    </source>
</reference>
<dbReference type="EMBL" id="SKFG01000019">
    <property type="protein sequence ID" value="TCZ75492.1"/>
    <property type="molecule type" value="Genomic_DNA"/>
</dbReference>
<gene>
    <name evidence="4" type="ORF">E0485_17330</name>
</gene>
<dbReference type="GO" id="GO:0003677">
    <property type="term" value="F:DNA binding"/>
    <property type="evidence" value="ECO:0007669"/>
    <property type="project" value="UniProtKB-UniRule"/>
</dbReference>
<comment type="caution">
    <text evidence="4">The sequence shown here is derived from an EMBL/GenBank/DDBJ whole genome shotgun (WGS) entry which is preliminary data.</text>
</comment>
<keyword evidence="5" id="KW-1185">Reference proteome</keyword>
<accession>A0A4V2WNH5</accession>
<dbReference type="PRINTS" id="PR00455">
    <property type="entry name" value="HTHTETR"/>
</dbReference>
<evidence type="ECO:0000256" key="2">
    <source>
        <dbReference type="PROSITE-ProRule" id="PRU00335"/>
    </source>
</evidence>
<evidence type="ECO:0000313" key="5">
    <source>
        <dbReference type="Proteomes" id="UP000295418"/>
    </source>
</evidence>
<dbReference type="Pfam" id="PF00440">
    <property type="entry name" value="TetR_N"/>
    <property type="match status" value="1"/>
</dbReference>
<dbReference type="RefSeq" id="WP_132419333.1">
    <property type="nucleotide sequence ID" value="NZ_SKFG01000019.1"/>
</dbReference>
<evidence type="ECO:0000256" key="1">
    <source>
        <dbReference type="ARBA" id="ARBA00023125"/>
    </source>
</evidence>
<dbReference type="PANTHER" id="PTHR30055">
    <property type="entry name" value="HTH-TYPE TRANSCRIPTIONAL REGULATOR RUTR"/>
    <property type="match status" value="1"/>
</dbReference>
<feature type="DNA-binding region" description="H-T-H motif" evidence="2">
    <location>
        <begin position="37"/>
        <end position="56"/>
    </location>
</feature>
<dbReference type="AlphaFoldDB" id="A0A4V2WNH5"/>
<feature type="domain" description="HTH tetR-type" evidence="3">
    <location>
        <begin position="14"/>
        <end position="74"/>
    </location>
</feature>
<sequence>MVPLNNEQILQVRDERKEQIMRAALKVFAERGIEGSKISMIAAEAGVSQGLFYHYFKSKDEAVITLVQIALEASYSATKSLQDMPISSLEKIRFLTQSIIEDGGKYYFLLIHQARISEDLPDQIKVFFSQYSMKAYVDLMMPIFEEGQREGVIAAGDLEKLISSYFSILSGVMVVNAGGSSLYTIPEVEMIMRLVTK</sequence>
<proteinExistence type="predicted"/>
<dbReference type="GO" id="GO:0006355">
    <property type="term" value="P:regulation of DNA-templated transcription"/>
    <property type="evidence" value="ECO:0007669"/>
    <property type="project" value="UniProtKB-ARBA"/>
</dbReference>
<dbReference type="SUPFAM" id="SSF48498">
    <property type="entry name" value="Tetracyclin repressor-like, C-terminal domain"/>
    <property type="match status" value="1"/>
</dbReference>
<dbReference type="InterPro" id="IPR009057">
    <property type="entry name" value="Homeodomain-like_sf"/>
</dbReference>
<evidence type="ECO:0000313" key="4">
    <source>
        <dbReference type="EMBL" id="TCZ75492.1"/>
    </source>
</evidence>
<dbReference type="InterPro" id="IPR001647">
    <property type="entry name" value="HTH_TetR"/>
</dbReference>
<dbReference type="SUPFAM" id="SSF46689">
    <property type="entry name" value="Homeodomain-like"/>
    <property type="match status" value="1"/>
</dbReference>
<dbReference type="InterPro" id="IPR036271">
    <property type="entry name" value="Tet_transcr_reg_TetR-rel_C_sf"/>
</dbReference>
<dbReference type="Gene3D" id="1.10.357.10">
    <property type="entry name" value="Tetracycline Repressor, domain 2"/>
    <property type="match status" value="1"/>
</dbReference>
<organism evidence="4 5">
    <name type="scientific">Paenibacillus albiflavus</name>
    <dbReference type="NCBI Taxonomy" id="2545760"/>
    <lineage>
        <taxon>Bacteria</taxon>
        <taxon>Bacillati</taxon>
        <taxon>Bacillota</taxon>
        <taxon>Bacilli</taxon>
        <taxon>Bacillales</taxon>
        <taxon>Paenibacillaceae</taxon>
        <taxon>Paenibacillus</taxon>
    </lineage>
</organism>
<dbReference type="OrthoDB" id="2373640at2"/>
<protein>
    <submittedName>
        <fullName evidence="4">TetR/AcrR family transcriptional regulator</fullName>
    </submittedName>
</protein>